<evidence type="ECO:0000256" key="1">
    <source>
        <dbReference type="SAM" id="MobiDB-lite"/>
    </source>
</evidence>
<dbReference type="Proteomes" id="UP000238348">
    <property type="component" value="Chromosome"/>
</dbReference>
<feature type="compositionally biased region" description="Low complexity" evidence="1">
    <location>
        <begin position="37"/>
        <end position="51"/>
    </location>
</feature>
<sequence length="190" mass="20254">MLVHRSLSMMFFVSMLLPVLAFGCSAAHGAAPQAQDSAAPEQEAAGAPAGSTGAKRFVDAESYFTSSAELDAWYGLLRELYDDFDVLCGDTFCGGEYTNYKPLRLRCSVEEHAGTIGSCVWVLAASNEEIVPSTGEVEVDARSFLCEMPVAPETPVVDLVEALSASRARAINTALPGTDRSLYDGLVECL</sequence>
<evidence type="ECO:0000313" key="3">
    <source>
        <dbReference type="EMBL" id="AUX46719.1"/>
    </source>
</evidence>
<dbReference type="EMBL" id="CP012673">
    <property type="protein sequence ID" value="AUX46719.1"/>
    <property type="molecule type" value="Genomic_DNA"/>
</dbReference>
<name>A0A2L0F5K5_SORCE</name>
<dbReference type="PROSITE" id="PS51257">
    <property type="entry name" value="PROKAR_LIPOPROTEIN"/>
    <property type="match status" value="1"/>
</dbReference>
<feature type="chain" id="PRO_5014882104" description="Secreted protein" evidence="2">
    <location>
        <begin position="22"/>
        <end position="190"/>
    </location>
</feature>
<dbReference type="AlphaFoldDB" id="A0A2L0F5K5"/>
<reference evidence="3 4" key="1">
    <citation type="submission" date="2015-09" db="EMBL/GenBank/DDBJ databases">
        <title>Sorangium comparison.</title>
        <authorList>
            <person name="Zaburannyi N."/>
            <person name="Bunk B."/>
            <person name="Overmann J."/>
            <person name="Mueller R."/>
        </authorList>
    </citation>
    <scope>NUCLEOTIDE SEQUENCE [LARGE SCALE GENOMIC DNA]</scope>
    <source>
        <strain evidence="3 4">So ce26</strain>
    </source>
</reference>
<evidence type="ECO:0008006" key="5">
    <source>
        <dbReference type="Google" id="ProtNLM"/>
    </source>
</evidence>
<accession>A0A2L0F5K5</accession>
<protein>
    <recommendedName>
        <fullName evidence="5">Secreted protein</fullName>
    </recommendedName>
</protein>
<evidence type="ECO:0000256" key="2">
    <source>
        <dbReference type="SAM" id="SignalP"/>
    </source>
</evidence>
<feature type="signal peptide" evidence="2">
    <location>
        <begin position="1"/>
        <end position="21"/>
    </location>
</feature>
<keyword evidence="2" id="KW-0732">Signal</keyword>
<organism evidence="3 4">
    <name type="scientific">Sorangium cellulosum</name>
    <name type="common">Polyangium cellulosum</name>
    <dbReference type="NCBI Taxonomy" id="56"/>
    <lineage>
        <taxon>Bacteria</taxon>
        <taxon>Pseudomonadati</taxon>
        <taxon>Myxococcota</taxon>
        <taxon>Polyangia</taxon>
        <taxon>Polyangiales</taxon>
        <taxon>Polyangiaceae</taxon>
        <taxon>Sorangium</taxon>
    </lineage>
</organism>
<evidence type="ECO:0000313" key="4">
    <source>
        <dbReference type="Proteomes" id="UP000238348"/>
    </source>
</evidence>
<feature type="region of interest" description="Disordered" evidence="1">
    <location>
        <begin position="33"/>
        <end position="52"/>
    </location>
</feature>
<gene>
    <name evidence="3" type="ORF">SOCE26_082280</name>
</gene>
<proteinExistence type="predicted"/>